<gene>
    <name evidence="1" type="ORF">S01H4_01057</name>
</gene>
<protein>
    <submittedName>
        <fullName evidence="1">Uncharacterized protein</fullName>
    </submittedName>
</protein>
<dbReference type="PANTHER" id="PTHR41259">
    <property type="entry name" value="DOUBLE-STRAND BREAK REPAIR RAD50 ATPASE, PUTATIVE-RELATED"/>
    <property type="match status" value="1"/>
</dbReference>
<feature type="non-terminal residue" evidence="1">
    <location>
        <position position="1"/>
    </location>
</feature>
<comment type="caution">
    <text evidence="1">The sequence shown here is derived from an EMBL/GenBank/DDBJ whole genome shotgun (WGS) entry which is preliminary data.</text>
</comment>
<dbReference type="EMBL" id="BART01000175">
    <property type="protein sequence ID" value="GAG66675.1"/>
    <property type="molecule type" value="Genomic_DNA"/>
</dbReference>
<dbReference type="PANTHER" id="PTHR41259:SF1">
    <property type="entry name" value="DOUBLE-STRAND BREAK REPAIR RAD50 ATPASE, PUTATIVE-RELATED"/>
    <property type="match status" value="1"/>
</dbReference>
<dbReference type="SUPFAM" id="SSF52540">
    <property type="entry name" value="P-loop containing nucleoside triphosphate hydrolases"/>
    <property type="match status" value="1"/>
</dbReference>
<dbReference type="InterPro" id="IPR027417">
    <property type="entry name" value="P-loop_NTPase"/>
</dbReference>
<evidence type="ECO:0000313" key="1">
    <source>
        <dbReference type="EMBL" id="GAG66675.1"/>
    </source>
</evidence>
<reference evidence="1" key="1">
    <citation type="journal article" date="2014" name="Front. Microbiol.">
        <title>High frequency of phylogenetically diverse reductive dehalogenase-homologous genes in deep subseafloor sedimentary metagenomes.</title>
        <authorList>
            <person name="Kawai M."/>
            <person name="Futagami T."/>
            <person name="Toyoda A."/>
            <person name="Takaki Y."/>
            <person name="Nishi S."/>
            <person name="Hori S."/>
            <person name="Arai W."/>
            <person name="Tsubouchi T."/>
            <person name="Morono Y."/>
            <person name="Uchiyama I."/>
            <person name="Ito T."/>
            <person name="Fujiyama A."/>
            <person name="Inagaki F."/>
            <person name="Takami H."/>
        </authorList>
    </citation>
    <scope>NUCLEOTIDE SEQUENCE</scope>
    <source>
        <strain evidence="1">Expedition CK06-06</strain>
    </source>
</reference>
<sequence>SYMFKWKFARNKSQLAKEFEMIKFDISKFNLSGETIGDISSNIQKFEDECLDEDKKEKKIREKLSGLIGKQQGILINLFGEKSEISEDNIPYWDEEIKELEVYKDRAKNIKYDEKIVLKLKKEKESYEDRLDYLDGMMTNFQKDLEKIERKSNDILQSEEDYLYCKTSVDLKAVSDKLQKFINENESNRDSVLKVMGIFKEIEIEEKEKISKLFGKESPISKYFNEITNGLYEEVLFNQKISEIEVKRKDGAVLEAEKLSGGTYDQLYLSIRLSLGEKLLKGKKGFFIMDDPFIKADPDRLQRQIQTLKKISESGWQILYFSAKGEVKNVLKKEIKDGSINYIEIKSIFI</sequence>
<name>X0ZAY4_9ZZZZ</name>
<accession>X0ZAY4</accession>
<organism evidence="1">
    <name type="scientific">marine sediment metagenome</name>
    <dbReference type="NCBI Taxonomy" id="412755"/>
    <lineage>
        <taxon>unclassified sequences</taxon>
        <taxon>metagenomes</taxon>
        <taxon>ecological metagenomes</taxon>
    </lineage>
</organism>
<dbReference type="Gene3D" id="3.40.50.300">
    <property type="entry name" value="P-loop containing nucleotide triphosphate hydrolases"/>
    <property type="match status" value="1"/>
</dbReference>
<dbReference type="AlphaFoldDB" id="X0ZAY4"/>
<proteinExistence type="predicted"/>